<dbReference type="SUPFAM" id="SSF48576">
    <property type="entry name" value="Terpenoid synthases"/>
    <property type="match status" value="1"/>
</dbReference>
<dbReference type="EMBL" id="JACOON010000001">
    <property type="protein sequence ID" value="MBC5647146.1"/>
    <property type="molecule type" value="Genomic_DNA"/>
</dbReference>
<comment type="cofactor">
    <cofactor evidence="1">
        <name>Mg(2+)</name>
        <dbReference type="ChEBI" id="CHEBI:18420"/>
    </cofactor>
</comment>
<dbReference type="PROSITE" id="PS00723">
    <property type="entry name" value="POLYPRENYL_SYNTHASE_1"/>
    <property type="match status" value="1"/>
</dbReference>
<comment type="similarity">
    <text evidence="2 7">Belongs to the FPP/GGPP synthase family.</text>
</comment>
<dbReference type="Gene3D" id="1.10.600.10">
    <property type="entry name" value="Farnesyl Diphosphate Synthase"/>
    <property type="match status" value="1"/>
</dbReference>
<dbReference type="InterPro" id="IPR033749">
    <property type="entry name" value="Polyprenyl_synt_CS"/>
</dbReference>
<reference evidence="8 9" key="1">
    <citation type="submission" date="2020-08" db="EMBL/GenBank/DDBJ databases">
        <title>Genome public.</title>
        <authorList>
            <person name="Liu C."/>
            <person name="Sun Q."/>
        </authorList>
    </citation>
    <scope>NUCLEOTIDE SEQUENCE [LARGE SCALE GENOMIC DNA]</scope>
    <source>
        <strain evidence="8 9">NSJ-35</strain>
    </source>
</reference>
<protein>
    <submittedName>
        <fullName evidence="8">Polyprenyl synthetase family protein</fullName>
    </submittedName>
</protein>
<evidence type="ECO:0000313" key="8">
    <source>
        <dbReference type="EMBL" id="MBC5647146.1"/>
    </source>
</evidence>
<keyword evidence="9" id="KW-1185">Reference proteome</keyword>
<gene>
    <name evidence="8" type="ORF">H8S18_02170</name>
</gene>
<dbReference type="SFLD" id="SFLDS00005">
    <property type="entry name" value="Isoprenoid_Synthase_Type_I"/>
    <property type="match status" value="1"/>
</dbReference>
<keyword evidence="3 7" id="KW-0808">Transferase</keyword>
<evidence type="ECO:0000313" key="9">
    <source>
        <dbReference type="Proteomes" id="UP000606889"/>
    </source>
</evidence>
<organism evidence="8 9">
    <name type="scientific">Christensenella tenuis</name>
    <dbReference type="NCBI Taxonomy" id="2763033"/>
    <lineage>
        <taxon>Bacteria</taxon>
        <taxon>Bacillati</taxon>
        <taxon>Bacillota</taxon>
        <taxon>Clostridia</taxon>
        <taxon>Christensenellales</taxon>
        <taxon>Christensenellaceae</taxon>
        <taxon>Christensenella</taxon>
    </lineage>
</organism>
<evidence type="ECO:0000256" key="1">
    <source>
        <dbReference type="ARBA" id="ARBA00001946"/>
    </source>
</evidence>
<dbReference type="PANTHER" id="PTHR43281">
    <property type="entry name" value="FARNESYL DIPHOSPHATE SYNTHASE"/>
    <property type="match status" value="1"/>
</dbReference>
<dbReference type="InterPro" id="IPR053378">
    <property type="entry name" value="Prenyl_diphosphate_synthase"/>
</dbReference>
<dbReference type="SFLD" id="SFLDG01017">
    <property type="entry name" value="Polyprenyl_Transferase_Like"/>
    <property type="match status" value="1"/>
</dbReference>
<accession>A0ABR7EBL5</accession>
<dbReference type="CDD" id="cd00685">
    <property type="entry name" value="Trans_IPPS_HT"/>
    <property type="match status" value="1"/>
</dbReference>
<evidence type="ECO:0000256" key="3">
    <source>
        <dbReference type="ARBA" id="ARBA00022679"/>
    </source>
</evidence>
<dbReference type="NCBIfam" id="NF045485">
    <property type="entry name" value="FPPsyn"/>
    <property type="match status" value="1"/>
</dbReference>
<dbReference type="Proteomes" id="UP000606889">
    <property type="component" value="Unassembled WGS sequence"/>
</dbReference>
<evidence type="ECO:0000256" key="7">
    <source>
        <dbReference type="RuleBase" id="RU004466"/>
    </source>
</evidence>
<evidence type="ECO:0000256" key="4">
    <source>
        <dbReference type="ARBA" id="ARBA00022723"/>
    </source>
</evidence>
<dbReference type="PANTHER" id="PTHR43281:SF1">
    <property type="entry name" value="FARNESYL DIPHOSPHATE SYNTHASE"/>
    <property type="match status" value="1"/>
</dbReference>
<name>A0ABR7EBL5_9FIRM</name>
<comment type="caution">
    <text evidence="8">The sequence shown here is derived from an EMBL/GenBank/DDBJ whole genome shotgun (WGS) entry which is preliminary data.</text>
</comment>
<dbReference type="PROSITE" id="PS00444">
    <property type="entry name" value="POLYPRENYL_SYNTHASE_2"/>
    <property type="match status" value="1"/>
</dbReference>
<keyword evidence="6" id="KW-0414">Isoprene biosynthesis</keyword>
<evidence type="ECO:0000256" key="5">
    <source>
        <dbReference type="ARBA" id="ARBA00022842"/>
    </source>
</evidence>
<dbReference type="RefSeq" id="WP_186856664.1">
    <property type="nucleotide sequence ID" value="NZ_JACOON010000001.1"/>
</dbReference>
<proteinExistence type="inferred from homology"/>
<keyword evidence="4" id="KW-0479">Metal-binding</keyword>
<keyword evidence="5" id="KW-0460">Magnesium</keyword>
<dbReference type="Pfam" id="PF00348">
    <property type="entry name" value="polyprenyl_synt"/>
    <property type="match status" value="1"/>
</dbReference>
<sequence>MMPDILSKYTEIVNQRLQELLDLKNINPMIKDAMNYSVMAGGKRLRPTLNIMANALLSGNMRETLDIACAIEMIHTYSLIHDDLPAMDNDDLRRGKPTSHVMFGEAFAILCGDALLNFSYEVMMKNALRHASNMNSHIKAMLEVATGAGVYGMITGQCGDIENEGQILTEVELKQVHEHKTGAMIKSSLLSGLLLCDPRQEYIDALTVYGNNIGLTFQIVDDVLDIVGDTKKMGKTLGKDKTSKKFTFPTLYGIEKSMKIAEEKTEEAVNALKIFGPRAQELTDLAQFILKREK</sequence>
<dbReference type="InterPro" id="IPR008949">
    <property type="entry name" value="Isoprenoid_synthase_dom_sf"/>
</dbReference>
<evidence type="ECO:0000256" key="6">
    <source>
        <dbReference type="ARBA" id="ARBA00023229"/>
    </source>
</evidence>
<evidence type="ECO:0000256" key="2">
    <source>
        <dbReference type="ARBA" id="ARBA00006706"/>
    </source>
</evidence>
<dbReference type="InterPro" id="IPR000092">
    <property type="entry name" value="Polyprenyl_synt"/>
</dbReference>